<dbReference type="InterPro" id="IPR000515">
    <property type="entry name" value="MetI-like"/>
</dbReference>
<accession>A0A7W7C6I5</accession>
<dbReference type="GO" id="GO:0055085">
    <property type="term" value="P:transmembrane transport"/>
    <property type="evidence" value="ECO:0007669"/>
    <property type="project" value="InterPro"/>
</dbReference>
<dbReference type="PROSITE" id="PS50928">
    <property type="entry name" value="ABC_TM1"/>
    <property type="match status" value="1"/>
</dbReference>
<feature type="transmembrane region" description="Helical" evidence="7">
    <location>
        <begin position="160"/>
        <end position="178"/>
    </location>
</feature>
<organism evidence="10 11">
    <name type="scientific">Crossiella cryophila</name>
    <dbReference type="NCBI Taxonomy" id="43355"/>
    <lineage>
        <taxon>Bacteria</taxon>
        <taxon>Bacillati</taxon>
        <taxon>Actinomycetota</taxon>
        <taxon>Actinomycetes</taxon>
        <taxon>Pseudonocardiales</taxon>
        <taxon>Pseudonocardiaceae</taxon>
        <taxon>Crossiella</taxon>
    </lineage>
</organism>
<dbReference type="PANTHER" id="PTHR43744">
    <property type="entry name" value="ABC TRANSPORTER PERMEASE PROTEIN MG189-RELATED-RELATED"/>
    <property type="match status" value="1"/>
</dbReference>
<proteinExistence type="inferred from homology"/>
<keyword evidence="4 7" id="KW-0812">Transmembrane</keyword>
<keyword evidence="2 7" id="KW-0813">Transport</keyword>
<keyword evidence="10" id="KW-0762">Sugar transport</keyword>
<dbReference type="AlphaFoldDB" id="A0A7W7C6I5"/>
<feature type="transmembrane region" description="Helical" evidence="7">
    <location>
        <begin position="96"/>
        <end position="116"/>
    </location>
</feature>
<name>A0A7W7C6I5_9PSEU</name>
<keyword evidence="11" id="KW-1185">Reference proteome</keyword>
<evidence type="ECO:0000256" key="4">
    <source>
        <dbReference type="ARBA" id="ARBA00022692"/>
    </source>
</evidence>
<feature type="domain" description="ABC transmembrane type-1" evidence="9">
    <location>
        <begin position="92"/>
        <end position="283"/>
    </location>
</feature>
<evidence type="ECO:0000256" key="5">
    <source>
        <dbReference type="ARBA" id="ARBA00022989"/>
    </source>
</evidence>
<sequence>MTTATATRPAHRRGRRPVKRNPNGSWQKTLYWVATHSIGLALALAFSLPILFVFLTAVMSDSQALSSSLWPESWHFENFFRVFDKVPLLQYTVNSLMYSLLATAGMLISAIPAAYALARLKWKGRNTVFLLVVAAMMLPPQVVAVPLYDMWVKAGLTGTLWPLIVPYFLFDAFSVFLLRQFFLTIPQDYIDAAKIDGCNEFTAVWRVLIPMSRPGIAATGLFCFLYTWNDFFGPLIYTGENKDNWPLSLSLASFRGQHAVEWNLMMAATAMIMVPAIVLFLFAQKSFVRGITFTGVKG</sequence>
<dbReference type="CDD" id="cd06261">
    <property type="entry name" value="TM_PBP2"/>
    <property type="match status" value="1"/>
</dbReference>
<gene>
    <name evidence="10" type="ORF">HNR67_001510</name>
</gene>
<evidence type="ECO:0000256" key="7">
    <source>
        <dbReference type="RuleBase" id="RU363032"/>
    </source>
</evidence>
<feature type="region of interest" description="Disordered" evidence="8">
    <location>
        <begin position="1"/>
        <end position="22"/>
    </location>
</feature>
<protein>
    <submittedName>
        <fullName evidence="10">Multiple sugar transport system permease protein</fullName>
    </submittedName>
</protein>
<comment type="similarity">
    <text evidence="7">Belongs to the binding-protein-dependent transport system permease family.</text>
</comment>
<comment type="subcellular location">
    <subcellularLocation>
        <location evidence="1 7">Cell membrane</location>
        <topology evidence="1 7">Multi-pass membrane protein</topology>
    </subcellularLocation>
</comment>
<dbReference type="GO" id="GO:0005886">
    <property type="term" value="C:plasma membrane"/>
    <property type="evidence" value="ECO:0007669"/>
    <property type="project" value="UniProtKB-SubCell"/>
</dbReference>
<keyword evidence="5 7" id="KW-1133">Transmembrane helix</keyword>
<evidence type="ECO:0000256" key="6">
    <source>
        <dbReference type="ARBA" id="ARBA00023136"/>
    </source>
</evidence>
<feature type="transmembrane region" description="Helical" evidence="7">
    <location>
        <begin position="262"/>
        <end position="283"/>
    </location>
</feature>
<evidence type="ECO:0000256" key="8">
    <source>
        <dbReference type="SAM" id="MobiDB-lite"/>
    </source>
</evidence>
<dbReference type="Proteomes" id="UP000533598">
    <property type="component" value="Unassembled WGS sequence"/>
</dbReference>
<keyword evidence="6 7" id="KW-0472">Membrane</keyword>
<evidence type="ECO:0000259" key="9">
    <source>
        <dbReference type="PROSITE" id="PS50928"/>
    </source>
</evidence>
<evidence type="ECO:0000313" key="11">
    <source>
        <dbReference type="Proteomes" id="UP000533598"/>
    </source>
</evidence>
<dbReference type="SUPFAM" id="SSF161098">
    <property type="entry name" value="MetI-like"/>
    <property type="match status" value="1"/>
</dbReference>
<evidence type="ECO:0000256" key="2">
    <source>
        <dbReference type="ARBA" id="ARBA00022448"/>
    </source>
</evidence>
<evidence type="ECO:0000256" key="3">
    <source>
        <dbReference type="ARBA" id="ARBA00022475"/>
    </source>
</evidence>
<reference evidence="10 11" key="1">
    <citation type="submission" date="2020-08" db="EMBL/GenBank/DDBJ databases">
        <title>Sequencing the genomes of 1000 actinobacteria strains.</title>
        <authorList>
            <person name="Klenk H.-P."/>
        </authorList>
    </citation>
    <scope>NUCLEOTIDE SEQUENCE [LARGE SCALE GENOMIC DNA]</scope>
    <source>
        <strain evidence="10 11">DSM 44230</strain>
    </source>
</reference>
<dbReference type="Gene3D" id="1.10.3720.10">
    <property type="entry name" value="MetI-like"/>
    <property type="match status" value="1"/>
</dbReference>
<evidence type="ECO:0000313" key="10">
    <source>
        <dbReference type="EMBL" id="MBB4675392.1"/>
    </source>
</evidence>
<feature type="transmembrane region" description="Helical" evidence="7">
    <location>
        <begin position="128"/>
        <end position="148"/>
    </location>
</feature>
<feature type="compositionally biased region" description="Basic residues" evidence="8">
    <location>
        <begin position="9"/>
        <end position="19"/>
    </location>
</feature>
<keyword evidence="3" id="KW-1003">Cell membrane</keyword>
<dbReference type="Pfam" id="PF00528">
    <property type="entry name" value="BPD_transp_1"/>
    <property type="match status" value="1"/>
</dbReference>
<dbReference type="EMBL" id="JACHMH010000001">
    <property type="protein sequence ID" value="MBB4675392.1"/>
    <property type="molecule type" value="Genomic_DNA"/>
</dbReference>
<dbReference type="RefSeq" id="WP_185001370.1">
    <property type="nucleotide sequence ID" value="NZ_BAAAUI010000006.1"/>
</dbReference>
<dbReference type="PANTHER" id="PTHR43744:SF12">
    <property type="entry name" value="ABC TRANSPORTER PERMEASE PROTEIN MG189-RELATED"/>
    <property type="match status" value="1"/>
</dbReference>
<feature type="transmembrane region" description="Helical" evidence="7">
    <location>
        <begin position="29"/>
        <end position="59"/>
    </location>
</feature>
<dbReference type="InterPro" id="IPR035906">
    <property type="entry name" value="MetI-like_sf"/>
</dbReference>
<evidence type="ECO:0000256" key="1">
    <source>
        <dbReference type="ARBA" id="ARBA00004651"/>
    </source>
</evidence>
<comment type="caution">
    <text evidence="10">The sequence shown here is derived from an EMBL/GenBank/DDBJ whole genome shotgun (WGS) entry which is preliminary data.</text>
</comment>